<dbReference type="KEGG" id="cha:CHAB381_0410"/>
<dbReference type="EMBL" id="CP000776">
    <property type="protein sequence ID" value="ABS51801.1"/>
    <property type="molecule type" value="Genomic_DNA"/>
</dbReference>
<organism evidence="1 2">
    <name type="scientific">Campylobacter hominis (strain ATCC BAA-381 / DSM 21671 / CCUG 45161 / LMG 19568 / NCTC 13146 / CH001A)</name>
    <dbReference type="NCBI Taxonomy" id="360107"/>
    <lineage>
        <taxon>Bacteria</taxon>
        <taxon>Pseudomonadati</taxon>
        <taxon>Campylobacterota</taxon>
        <taxon>Epsilonproteobacteria</taxon>
        <taxon>Campylobacterales</taxon>
        <taxon>Campylobacteraceae</taxon>
        <taxon>Campylobacter</taxon>
    </lineage>
</organism>
<name>A7I0G8_CAMHC</name>
<keyword evidence="2" id="KW-1185">Reference proteome</keyword>
<evidence type="ECO:0000313" key="2">
    <source>
        <dbReference type="Proteomes" id="UP000002407"/>
    </source>
</evidence>
<protein>
    <submittedName>
        <fullName evidence="1">Uncharacterized protein</fullName>
    </submittedName>
</protein>
<evidence type="ECO:0000313" key="1">
    <source>
        <dbReference type="EMBL" id="ABS51801.1"/>
    </source>
</evidence>
<proteinExistence type="predicted"/>
<gene>
    <name evidence="1" type="ordered locus">CHAB381_0410</name>
</gene>
<dbReference type="Proteomes" id="UP000002407">
    <property type="component" value="Chromosome"/>
</dbReference>
<sequence>MAKFWINIPCHFKFAKLSVFWQNVYFKIYKKGAKWLKLTNFL</sequence>
<dbReference type="HOGENOM" id="CLU_3248636_0_0_7"/>
<dbReference type="AlphaFoldDB" id="A7I0G8"/>
<accession>A7I0G8</accession>
<reference evidence="2" key="1">
    <citation type="submission" date="2007-07" db="EMBL/GenBank/DDBJ databases">
        <title>Complete genome sequence of Campylobacter hominis ATCC BAA-381, a commensal isolated from the human gastrointestinal tract.</title>
        <authorList>
            <person name="Fouts D.E."/>
            <person name="Mongodin E.F."/>
            <person name="Puiu D."/>
            <person name="Sebastian Y."/>
            <person name="Miller W.G."/>
            <person name="Mandrell R.E."/>
            <person name="Nelson K.E."/>
        </authorList>
    </citation>
    <scope>NUCLEOTIDE SEQUENCE [LARGE SCALE GENOMIC DNA]</scope>
    <source>
        <strain evidence="2">ATCC BAA-381 / LMG 19568 / NCTC 13146 / CH001A</strain>
    </source>
</reference>